<feature type="chain" id="PRO_5022930760" description="Porin" evidence="1">
    <location>
        <begin position="22"/>
        <end position="345"/>
    </location>
</feature>
<keyword evidence="3" id="KW-1185">Reference proteome</keyword>
<evidence type="ECO:0000313" key="2">
    <source>
        <dbReference type="EMBL" id="TNJ36086.1"/>
    </source>
</evidence>
<dbReference type="Pfam" id="PF16930">
    <property type="entry name" value="Porin_5"/>
    <property type="match status" value="2"/>
</dbReference>
<accession>A0A5C4RXQ9</accession>
<proteinExistence type="predicted"/>
<feature type="signal peptide" evidence="1">
    <location>
        <begin position="1"/>
        <end position="21"/>
    </location>
</feature>
<dbReference type="RefSeq" id="WP_139626767.1">
    <property type="nucleotide sequence ID" value="NZ_VDCI01000008.1"/>
</dbReference>
<name>A0A5C4RXQ9_PROVB</name>
<gene>
    <name evidence="2" type="ORF">FGF68_08590</name>
</gene>
<reference evidence="2 3" key="1">
    <citation type="submission" date="2019-05" db="EMBL/GenBank/DDBJ databases">
        <title>Draft Whole-Genome sequence of the green sulfur bacterium Prosthecochloris vibrioformis DSM 260.</title>
        <authorList>
            <person name="Meyer T.E."/>
            <person name="Kyndt J.A."/>
        </authorList>
    </citation>
    <scope>NUCLEOTIDE SEQUENCE [LARGE SCALE GENOMIC DNA]</scope>
    <source>
        <strain evidence="2 3">DSM 260</strain>
    </source>
</reference>
<evidence type="ECO:0000256" key="1">
    <source>
        <dbReference type="SAM" id="SignalP"/>
    </source>
</evidence>
<dbReference type="SUPFAM" id="SSF56935">
    <property type="entry name" value="Porins"/>
    <property type="match status" value="1"/>
</dbReference>
<dbReference type="Proteomes" id="UP000309544">
    <property type="component" value="Unassembled WGS sequence"/>
</dbReference>
<keyword evidence="1" id="KW-0732">Signal</keyword>
<dbReference type="InterPro" id="IPR032638">
    <property type="entry name" value="Porin_5"/>
</dbReference>
<evidence type="ECO:0000313" key="3">
    <source>
        <dbReference type="Proteomes" id="UP000309544"/>
    </source>
</evidence>
<dbReference type="EMBL" id="VDCI01000008">
    <property type="protein sequence ID" value="TNJ36086.1"/>
    <property type="molecule type" value="Genomic_DNA"/>
</dbReference>
<dbReference type="AlphaFoldDB" id="A0A5C4RXQ9"/>
<protein>
    <recommendedName>
        <fullName evidence="4">Porin</fullName>
    </recommendedName>
</protein>
<sequence length="345" mass="38820">MKKFLALFAFLVAAGWTNAEAADWNWKGDLRYRYEAAHVEADDPDDYQERHRIRARLGVYPWINEELSAGVQLVTSGKATSNNETFGDGFAGDSMYLREAYINYHPMDYGFDGKINFILGKREVKQTLVRENDLLWDSDLGLEGVTLQYGKDGKSQLAGLTAVAGYYFVDENDYDEDRFLVVSQLAYNGEASSSVKYQAGVGYYNYQDMETTDYDILEFFGDFGGKFGDGLPWKIYGQYAVNTANDIEDEDQGYLIGAKIGKAKKVGQWELDANYSRLEEFAVNPDFTDSDRADGGTNVEGFEVGGSYHLVQNMTLGLKYLTGTANYNTTKDDVKIWQADVVVKF</sequence>
<evidence type="ECO:0008006" key="4">
    <source>
        <dbReference type="Google" id="ProtNLM"/>
    </source>
</evidence>
<comment type="caution">
    <text evidence="2">The sequence shown here is derived from an EMBL/GenBank/DDBJ whole genome shotgun (WGS) entry which is preliminary data.</text>
</comment>
<organism evidence="2 3">
    <name type="scientific">Prosthecochloris vibrioformis</name>
    <name type="common">Chlorobium vibrioforme</name>
    <dbReference type="NCBI Taxonomy" id="1098"/>
    <lineage>
        <taxon>Bacteria</taxon>
        <taxon>Pseudomonadati</taxon>
        <taxon>Chlorobiota</taxon>
        <taxon>Chlorobiia</taxon>
        <taxon>Chlorobiales</taxon>
        <taxon>Chlorobiaceae</taxon>
        <taxon>Prosthecochloris</taxon>
    </lineage>
</organism>